<evidence type="ECO:0000256" key="3">
    <source>
        <dbReference type="ARBA" id="ARBA00022989"/>
    </source>
</evidence>
<dbReference type="PANTHER" id="PTHR10037:SF288">
    <property type="entry name" value="SODIUM CHANNEL PROTEIN PARA"/>
    <property type="match status" value="1"/>
</dbReference>
<feature type="transmembrane region" description="Helical" evidence="5">
    <location>
        <begin position="53"/>
        <end position="75"/>
    </location>
</feature>
<evidence type="ECO:0000259" key="6">
    <source>
        <dbReference type="Pfam" id="PF00520"/>
    </source>
</evidence>
<dbReference type="Pfam" id="PF00520">
    <property type="entry name" value="Ion_trans"/>
    <property type="match status" value="1"/>
</dbReference>
<evidence type="ECO:0000313" key="8">
    <source>
        <dbReference type="Proteomes" id="UP001444071"/>
    </source>
</evidence>
<feature type="non-terminal residue" evidence="7">
    <location>
        <position position="1"/>
    </location>
</feature>
<evidence type="ECO:0000256" key="4">
    <source>
        <dbReference type="ARBA" id="ARBA00023136"/>
    </source>
</evidence>
<accession>A0ABV0W887</accession>
<evidence type="ECO:0000256" key="1">
    <source>
        <dbReference type="ARBA" id="ARBA00004141"/>
    </source>
</evidence>
<evidence type="ECO:0000313" key="7">
    <source>
        <dbReference type="EMBL" id="MEQ2265773.1"/>
    </source>
</evidence>
<proteinExistence type="predicted"/>
<evidence type="ECO:0000256" key="2">
    <source>
        <dbReference type="ARBA" id="ARBA00022692"/>
    </source>
</evidence>
<keyword evidence="8" id="KW-1185">Reference proteome</keyword>
<sequence length="112" mass="12757">VSWHIFDFIIVIIGLSEILLADVQGLSVLHSFRLLRPLRLGRWWSALGMLMKIVWFSVGYLGLVLMFMVFMFAVVESCAASGLSACGTAWRCPTRAFVSSTSWWFCSLEIFW</sequence>
<dbReference type="InterPro" id="IPR043203">
    <property type="entry name" value="VGCC_Ca_Na"/>
</dbReference>
<gene>
    <name evidence="7" type="ORF">XENORESO_012360</name>
</gene>
<feature type="domain" description="Ion transport" evidence="6">
    <location>
        <begin position="2"/>
        <end position="75"/>
    </location>
</feature>
<comment type="caution">
    <text evidence="7">The sequence shown here is derived from an EMBL/GenBank/DDBJ whole genome shotgun (WGS) entry which is preliminary data.</text>
</comment>
<organism evidence="7 8">
    <name type="scientific">Xenotaenia resolanae</name>
    <dbReference type="NCBI Taxonomy" id="208358"/>
    <lineage>
        <taxon>Eukaryota</taxon>
        <taxon>Metazoa</taxon>
        <taxon>Chordata</taxon>
        <taxon>Craniata</taxon>
        <taxon>Vertebrata</taxon>
        <taxon>Euteleostomi</taxon>
        <taxon>Actinopterygii</taxon>
        <taxon>Neopterygii</taxon>
        <taxon>Teleostei</taxon>
        <taxon>Neoteleostei</taxon>
        <taxon>Acanthomorphata</taxon>
        <taxon>Ovalentaria</taxon>
        <taxon>Atherinomorphae</taxon>
        <taxon>Cyprinodontiformes</taxon>
        <taxon>Goodeidae</taxon>
        <taxon>Xenotaenia</taxon>
    </lineage>
</organism>
<keyword evidence="3 5" id="KW-1133">Transmembrane helix</keyword>
<dbReference type="Proteomes" id="UP001444071">
    <property type="component" value="Unassembled WGS sequence"/>
</dbReference>
<dbReference type="InterPro" id="IPR005821">
    <property type="entry name" value="Ion_trans_dom"/>
</dbReference>
<protein>
    <recommendedName>
        <fullName evidence="6">Ion transport domain-containing protein</fullName>
    </recommendedName>
</protein>
<evidence type="ECO:0000256" key="5">
    <source>
        <dbReference type="SAM" id="Phobius"/>
    </source>
</evidence>
<keyword evidence="2 5" id="KW-0812">Transmembrane</keyword>
<dbReference type="SUPFAM" id="SSF81324">
    <property type="entry name" value="Voltage-gated potassium channels"/>
    <property type="match status" value="1"/>
</dbReference>
<dbReference type="PANTHER" id="PTHR10037">
    <property type="entry name" value="VOLTAGE-GATED CATION CHANNEL CALCIUM AND SODIUM"/>
    <property type="match status" value="1"/>
</dbReference>
<dbReference type="Gene3D" id="1.10.287.70">
    <property type="match status" value="1"/>
</dbReference>
<reference evidence="7 8" key="1">
    <citation type="submission" date="2021-06" db="EMBL/GenBank/DDBJ databases">
        <authorList>
            <person name="Palmer J.M."/>
        </authorList>
    </citation>
    <scope>NUCLEOTIDE SEQUENCE [LARGE SCALE GENOMIC DNA]</scope>
    <source>
        <strain evidence="7 8">XR_2019</strain>
        <tissue evidence="7">Muscle</tissue>
    </source>
</reference>
<dbReference type="EMBL" id="JAHRIM010033859">
    <property type="protein sequence ID" value="MEQ2265773.1"/>
    <property type="molecule type" value="Genomic_DNA"/>
</dbReference>
<feature type="transmembrane region" description="Helical" evidence="5">
    <location>
        <begin position="6"/>
        <end position="32"/>
    </location>
</feature>
<name>A0ABV0W887_9TELE</name>
<comment type="subcellular location">
    <subcellularLocation>
        <location evidence="1">Membrane</location>
        <topology evidence="1">Multi-pass membrane protein</topology>
    </subcellularLocation>
</comment>
<keyword evidence="4 5" id="KW-0472">Membrane</keyword>